<dbReference type="GO" id="GO:0003676">
    <property type="term" value="F:nucleic acid binding"/>
    <property type="evidence" value="ECO:0007669"/>
    <property type="project" value="InterPro"/>
</dbReference>
<evidence type="ECO:0000313" key="5">
    <source>
        <dbReference type="Proteomes" id="UP001159364"/>
    </source>
</evidence>
<comment type="caution">
    <text evidence="4">The sequence shown here is derived from an EMBL/GenBank/DDBJ whole genome shotgun (WGS) entry which is preliminary data.</text>
</comment>
<proteinExistence type="predicted"/>
<reference evidence="4 5" key="1">
    <citation type="submission" date="2021-09" db="EMBL/GenBank/DDBJ databases">
        <title>Genomic insights and catalytic innovation underlie evolution of tropane alkaloids biosynthesis.</title>
        <authorList>
            <person name="Wang Y.-J."/>
            <person name="Tian T."/>
            <person name="Huang J.-P."/>
            <person name="Huang S.-X."/>
        </authorList>
    </citation>
    <scope>NUCLEOTIDE SEQUENCE [LARGE SCALE GENOMIC DNA]</scope>
    <source>
        <strain evidence="4">KIB-2018</strain>
        <tissue evidence="4">Leaf</tissue>
    </source>
</reference>
<evidence type="ECO:0000256" key="2">
    <source>
        <dbReference type="SAM" id="MobiDB-lite"/>
    </source>
</evidence>
<feature type="region of interest" description="Disordered" evidence="2">
    <location>
        <begin position="292"/>
        <end position="311"/>
    </location>
</feature>
<dbReference type="InterPro" id="IPR001878">
    <property type="entry name" value="Znf_CCHC"/>
</dbReference>
<dbReference type="PANTHER" id="PTHR31286">
    <property type="entry name" value="GLYCINE-RICH CELL WALL STRUCTURAL PROTEIN 1.8-LIKE"/>
    <property type="match status" value="1"/>
</dbReference>
<feature type="region of interest" description="Disordered" evidence="2">
    <location>
        <begin position="111"/>
        <end position="189"/>
    </location>
</feature>
<gene>
    <name evidence="4" type="ORF">K2173_007845</name>
</gene>
<evidence type="ECO:0000313" key="4">
    <source>
        <dbReference type="EMBL" id="KAJ8747958.1"/>
    </source>
</evidence>
<evidence type="ECO:0000256" key="1">
    <source>
        <dbReference type="PROSITE-ProRule" id="PRU00047"/>
    </source>
</evidence>
<dbReference type="PROSITE" id="PS50158">
    <property type="entry name" value="ZF_CCHC"/>
    <property type="match status" value="1"/>
</dbReference>
<keyword evidence="1" id="KW-0863">Zinc-finger</keyword>
<dbReference type="AlphaFoldDB" id="A0AAV8S722"/>
<keyword evidence="5" id="KW-1185">Reference proteome</keyword>
<dbReference type="Proteomes" id="UP001159364">
    <property type="component" value="Unassembled WGS sequence"/>
</dbReference>
<accession>A0AAV8S722</accession>
<protein>
    <recommendedName>
        <fullName evidence="3">CCHC-type domain-containing protein</fullName>
    </recommendedName>
</protein>
<keyword evidence="1" id="KW-0862">Zinc</keyword>
<keyword evidence="1" id="KW-0479">Metal-binding</keyword>
<dbReference type="InterPro" id="IPR040256">
    <property type="entry name" value="At4g02000-like"/>
</dbReference>
<dbReference type="GO" id="GO:0008270">
    <property type="term" value="F:zinc ion binding"/>
    <property type="evidence" value="ECO:0007669"/>
    <property type="project" value="UniProtKB-KW"/>
</dbReference>
<evidence type="ECO:0000259" key="3">
    <source>
        <dbReference type="PROSITE" id="PS50158"/>
    </source>
</evidence>
<organism evidence="4 5">
    <name type="scientific">Erythroxylum novogranatense</name>
    <dbReference type="NCBI Taxonomy" id="1862640"/>
    <lineage>
        <taxon>Eukaryota</taxon>
        <taxon>Viridiplantae</taxon>
        <taxon>Streptophyta</taxon>
        <taxon>Embryophyta</taxon>
        <taxon>Tracheophyta</taxon>
        <taxon>Spermatophyta</taxon>
        <taxon>Magnoliopsida</taxon>
        <taxon>eudicotyledons</taxon>
        <taxon>Gunneridae</taxon>
        <taxon>Pentapetalae</taxon>
        <taxon>rosids</taxon>
        <taxon>fabids</taxon>
        <taxon>Malpighiales</taxon>
        <taxon>Erythroxylaceae</taxon>
        <taxon>Erythroxylum</taxon>
    </lineage>
</organism>
<sequence>MRVDESTEASSQAKYARINVEIDLSKPLIAKFRMRRRIWKMEYEGLHLVCFGCGTYGHRRDHCPLESPVVVEPGNCKDQPIEPVVVPPPIACPPTRPEIVENYGAWMLVQRTKRGRPRTSAPRGNSKARGGPVNDGRETFISSTGIDGTTLPPSSARKEGEQEPPISSSRGAQIGPPANPTRPRPYVTPNRQIVNSTMSMSTLPCMQPMQLAVPQPHSTSLSQLSDACPPGPGCEPVLQSYPPEPPDLTVAAARISHGSHCGDEMESCTVPETPLGPEIATLEAGMAGQMTNHPLSGGHGSANVPSLADYR</sequence>
<feature type="compositionally biased region" description="Polar residues" evidence="2">
    <location>
        <begin position="140"/>
        <end position="153"/>
    </location>
</feature>
<name>A0AAV8S722_9ROSI</name>
<dbReference type="PANTHER" id="PTHR31286:SF99">
    <property type="entry name" value="DUF4283 DOMAIN-CONTAINING PROTEIN"/>
    <property type="match status" value="1"/>
</dbReference>
<dbReference type="EMBL" id="JAIWQS010000050">
    <property type="protein sequence ID" value="KAJ8747958.1"/>
    <property type="molecule type" value="Genomic_DNA"/>
</dbReference>
<feature type="domain" description="CCHC-type" evidence="3">
    <location>
        <begin position="50"/>
        <end position="64"/>
    </location>
</feature>